<dbReference type="KEGG" id="ftj:FTUN_8193"/>
<evidence type="ECO:0000256" key="1">
    <source>
        <dbReference type="SAM" id="MobiDB-lite"/>
    </source>
</evidence>
<proteinExistence type="predicted"/>
<dbReference type="Proteomes" id="UP000503447">
    <property type="component" value="Chromosome"/>
</dbReference>
<gene>
    <name evidence="2" type="ORF">FTUN_8193</name>
</gene>
<dbReference type="EMBL" id="CP053452">
    <property type="protein sequence ID" value="QJX00563.1"/>
    <property type="molecule type" value="Genomic_DNA"/>
</dbReference>
<organism evidence="2 3">
    <name type="scientific">Frigoriglobus tundricola</name>
    <dbReference type="NCBI Taxonomy" id="2774151"/>
    <lineage>
        <taxon>Bacteria</taxon>
        <taxon>Pseudomonadati</taxon>
        <taxon>Planctomycetota</taxon>
        <taxon>Planctomycetia</taxon>
        <taxon>Gemmatales</taxon>
        <taxon>Gemmataceae</taxon>
        <taxon>Frigoriglobus</taxon>
    </lineage>
</organism>
<reference evidence="3" key="1">
    <citation type="submission" date="2020-05" db="EMBL/GenBank/DDBJ databases">
        <title>Frigoriglobus tundricola gen. nov., sp. nov., a psychrotolerant cellulolytic planctomycete of the family Gemmataceae with two divergent copies of 16S rRNA gene.</title>
        <authorList>
            <person name="Kulichevskaya I.S."/>
            <person name="Ivanova A.A."/>
            <person name="Naumoff D.G."/>
            <person name="Beletsky A.V."/>
            <person name="Rijpstra W.I.C."/>
            <person name="Sinninghe Damste J.S."/>
            <person name="Mardanov A.V."/>
            <person name="Ravin N.V."/>
            <person name="Dedysh S.N."/>
        </authorList>
    </citation>
    <scope>NUCLEOTIDE SEQUENCE [LARGE SCALE GENOMIC DNA]</scope>
    <source>
        <strain evidence="3">PL17</strain>
    </source>
</reference>
<evidence type="ECO:0000313" key="3">
    <source>
        <dbReference type="Proteomes" id="UP000503447"/>
    </source>
</evidence>
<dbReference type="PROSITE" id="PS51257">
    <property type="entry name" value="PROKAR_LIPOPROTEIN"/>
    <property type="match status" value="1"/>
</dbReference>
<name>A0A6M5Z5M3_9BACT</name>
<sequence length="65" mass="6530">MRRVLLPVCLVLGFVIGCGSEPTKPAVLNTKTPGAGAVDAPKGDAPKGRTKGGKVAKSEGTTLDP</sequence>
<keyword evidence="3" id="KW-1185">Reference proteome</keyword>
<protein>
    <submittedName>
        <fullName evidence="2">Uncharacterized protein</fullName>
    </submittedName>
</protein>
<dbReference type="AlphaFoldDB" id="A0A6M5Z5M3"/>
<accession>A0A6M5Z5M3</accession>
<feature type="region of interest" description="Disordered" evidence="1">
    <location>
        <begin position="23"/>
        <end position="65"/>
    </location>
</feature>
<evidence type="ECO:0000313" key="2">
    <source>
        <dbReference type="EMBL" id="QJX00563.1"/>
    </source>
</evidence>